<keyword evidence="2" id="KW-1185">Reference proteome</keyword>
<gene>
    <name evidence="1" type="ORF">SAMN06297358_2795</name>
</gene>
<protein>
    <submittedName>
        <fullName evidence="1">Uncharacterized protein</fullName>
    </submittedName>
</protein>
<reference evidence="2" key="1">
    <citation type="submission" date="2017-09" db="EMBL/GenBank/DDBJ databases">
        <authorList>
            <person name="Varghese N."/>
            <person name="Submissions S."/>
        </authorList>
    </citation>
    <scope>NUCLEOTIDE SEQUENCE [LARGE SCALE GENOMIC DNA]</scope>
    <source>
        <strain evidence="2">CGMCC 1.12803</strain>
    </source>
</reference>
<dbReference type="PROSITE" id="PS51257">
    <property type="entry name" value="PROKAR_LIPOPROTEIN"/>
    <property type="match status" value="1"/>
</dbReference>
<evidence type="ECO:0000313" key="1">
    <source>
        <dbReference type="EMBL" id="SOD18040.1"/>
    </source>
</evidence>
<dbReference type="RefSeq" id="WP_097132628.1">
    <property type="nucleotide sequence ID" value="NZ_OCMT01000003.1"/>
</dbReference>
<sequence>MERKFVKFSLLLLIVAFVVSCKKNKDEISGEKDKEHVSIKLEANAEGFKPLALVQVKLTDILVDKFDTNGTLLDKSVKIAVINNTANFLVPEVQAGSYDLNFTVKDQKYVLNLKVIASGSVSEATVYADQIASGVEKSITELKAQSNNDQLPATVKASALADAEKYKALFEEYGNEYNQLNAAEKMVFAKVIAANMDWIQEIKSSLASINKSAQGLKSSRSVSNTGVQDYEQQQSDLIEQWLRSTYSLTRNIAKLTAVILVMPVTGAIPLIGTIGTGVALAYMATAVLSSLSQNLAILGQLMEVTFAPYQNLTFGDFSTEVYNNAQAKVYTASASFRKLMTNDETNAELGATLKGLLSTYNAFKTEIGDLLNKLPAKFKPNISIAGLKSSIQSAVRGIHNKYISVTNISNSRVQLAVDKQADGTVKLTASTTATTDQTFTYDISYANTSVSSNSMKKTITATVKAEVDSTQIYVNAVVGNWRVTNVDTATPYTYDLVINAGGTGYYTAGTSKYAITWSIIKREKKYYLFESGFWHPGFNQFRVYGKGFSDEGLTYPVTGFKHYSGGNSIVSLVYQKN</sequence>
<dbReference type="AlphaFoldDB" id="A0A286A7Z4"/>
<organism evidence="1 2">
    <name type="scientific">Pedobacter xixiisoli</name>
    <dbReference type="NCBI Taxonomy" id="1476464"/>
    <lineage>
        <taxon>Bacteria</taxon>
        <taxon>Pseudomonadati</taxon>
        <taxon>Bacteroidota</taxon>
        <taxon>Sphingobacteriia</taxon>
        <taxon>Sphingobacteriales</taxon>
        <taxon>Sphingobacteriaceae</taxon>
        <taxon>Pedobacter</taxon>
    </lineage>
</organism>
<name>A0A286A7Z4_9SPHI</name>
<evidence type="ECO:0000313" key="2">
    <source>
        <dbReference type="Proteomes" id="UP000219281"/>
    </source>
</evidence>
<dbReference type="Proteomes" id="UP000219281">
    <property type="component" value="Unassembled WGS sequence"/>
</dbReference>
<accession>A0A286A7Z4</accession>
<proteinExistence type="predicted"/>
<dbReference type="EMBL" id="OCMT01000003">
    <property type="protein sequence ID" value="SOD18040.1"/>
    <property type="molecule type" value="Genomic_DNA"/>
</dbReference>